<dbReference type="EnsemblPlants" id="TraesCS2B02G118600.1">
    <property type="protein sequence ID" value="TraesCS2B02G118600.1"/>
    <property type="gene ID" value="TraesCS2B02G118600"/>
</dbReference>
<accession>A0A3B6C2L8</accession>
<dbReference type="AlphaFoldDB" id="A0A3B6C2L8"/>
<dbReference type="GO" id="GO:0005634">
    <property type="term" value="C:nucleus"/>
    <property type="evidence" value="ECO:0000318"/>
    <property type="project" value="GO_Central"/>
</dbReference>
<dbReference type="Gene3D" id="3.40.395.10">
    <property type="entry name" value="Adenoviral Proteinase, Chain A"/>
    <property type="match status" value="1"/>
</dbReference>
<dbReference type="OMA" id="SMSAFKS"/>
<dbReference type="Proteomes" id="UP000019116">
    <property type="component" value="Chromosome 2B"/>
</dbReference>
<dbReference type="GO" id="GO:0006508">
    <property type="term" value="P:proteolysis"/>
    <property type="evidence" value="ECO:0007669"/>
    <property type="project" value="UniProtKB-KW"/>
</dbReference>
<dbReference type="GO" id="GO:0016926">
    <property type="term" value="P:protein desumoylation"/>
    <property type="evidence" value="ECO:0000318"/>
    <property type="project" value="GO_Central"/>
</dbReference>
<dbReference type="OrthoDB" id="696486at2759"/>
<evidence type="ECO:0000256" key="4">
    <source>
        <dbReference type="ARBA" id="ARBA00022807"/>
    </source>
</evidence>
<evidence type="ECO:0000256" key="1">
    <source>
        <dbReference type="ARBA" id="ARBA00005234"/>
    </source>
</evidence>
<reference evidence="6" key="1">
    <citation type="submission" date="2018-08" db="EMBL/GenBank/DDBJ databases">
        <authorList>
            <person name="Rossello M."/>
        </authorList>
    </citation>
    <scope>NUCLEOTIDE SEQUENCE [LARGE SCALE GENOMIC DNA]</scope>
    <source>
        <strain evidence="6">cv. Chinese Spring</strain>
    </source>
</reference>
<sequence>MQCPLPAVGSSLMQSVGLDKKCEPKVVVNDFPKPTSAEFSRSLGVQSHPEDSIEQLKVKEGISSVGGLSPLVPTRLTQWFCNVVDDVECSQYVVERFLSSIDHANDEVCIEMVKLPSSVVSKSNFSSSHINDQKVVDDVQIVGSSSFVDRCKDLSRSNDAAYNKLNNFNLVEAQSTSRFPKNQKAGASPEVEILSSGNASRDLSPAQVPKADGASFIFPSGSSSGHQPRRMFLPGRFNSDPYVAQGNKFPITVKERRHHLAMVQIGNHESWCKYEAIRYDRAYYSYHNLATLKSREHVDNFFILCVCRYLFKQTHPSVSKKHFFFSYIGETILRGSDVDIVGNAFTGANNAFPMWRSNLLFFPIGQENHWFTFVVCLKERAFAFLDSLYGAKDHFHLGIRDKLIANFITIWDQFVTPLLRKRIDFENFDIVYPTLPQQNNWDDCGVFTVMYLKHWTPRTPIGNMFRASDVDNIRIRLANELYFSGFNSVDKTFVTHFFDDVKA</sequence>
<dbReference type="InterPro" id="IPR003653">
    <property type="entry name" value="Peptidase_C48_C"/>
</dbReference>
<keyword evidence="7" id="KW-1185">Reference proteome</keyword>
<dbReference type="SUPFAM" id="SSF54001">
    <property type="entry name" value="Cysteine proteinases"/>
    <property type="match status" value="1"/>
</dbReference>
<dbReference type="Gramene" id="TraesWEE_scaffold_106072_01G000100.1">
    <property type="protein sequence ID" value="TraesWEE_scaffold_106072_01G000100.1"/>
    <property type="gene ID" value="TraesWEE_scaffold_106072_01G000100"/>
</dbReference>
<dbReference type="STRING" id="4565.A0A3B6C2L8"/>
<keyword evidence="4" id="KW-0788">Thiol protease</keyword>
<keyword evidence="3" id="KW-0378">Hydrolase</keyword>
<dbReference type="Gramene" id="TraesCS2B02G118600.1">
    <property type="protein sequence ID" value="TraesCS2B02G118600.1"/>
    <property type="gene ID" value="TraesCS2B02G118600"/>
</dbReference>
<dbReference type="PROSITE" id="PS50600">
    <property type="entry name" value="ULP_PROTEASE"/>
    <property type="match status" value="1"/>
</dbReference>
<evidence type="ECO:0000256" key="3">
    <source>
        <dbReference type="ARBA" id="ARBA00022801"/>
    </source>
</evidence>
<dbReference type="PANTHER" id="PTHR12606:SF122">
    <property type="entry name" value="UBIQUITIN-LIKE PROTEASE FAMILY PROFILE DOMAIN-CONTAINING PROTEIN"/>
    <property type="match status" value="1"/>
</dbReference>
<dbReference type="InterPro" id="IPR038765">
    <property type="entry name" value="Papain-like_cys_pep_sf"/>
</dbReference>
<evidence type="ECO:0000256" key="2">
    <source>
        <dbReference type="ARBA" id="ARBA00022670"/>
    </source>
</evidence>
<feature type="domain" description="Ubiquitin-like protease family profile" evidence="5">
    <location>
        <begin position="282"/>
        <end position="455"/>
    </location>
</feature>
<dbReference type="GO" id="GO:0016929">
    <property type="term" value="F:deSUMOylase activity"/>
    <property type="evidence" value="ECO:0000318"/>
    <property type="project" value="GO_Central"/>
</dbReference>
<dbReference type="Pfam" id="PF02902">
    <property type="entry name" value="Peptidase_C48"/>
    <property type="match status" value="1"/>
</dbReference>
<evidence type="ECO:0000313" key="6">
    <source>
        <dbReference type="EnsemblPlants" id="TraesCS2B02G118600.1"/>
    </source>
</evidence>
<evidence type="ECO:0000313" key="7">
    <source>
        <dbReference type="Proteomes" id="UP000019116"/>
    </source>
</evidence>
<proteinExistence type="inferred from homology"/>
<reference evidence="6" key="2">
    <citation type="submission" date="2018-10" db="UniProtKB">
        <authorList>
            <consortium name="EnsemblPlants"/>
        </authorList>
    </citation>
    <scope>IDENTIFICATION</scope>
</reference>
<organism evidence="6">
    <name type="scientific">Triticum aestivum</name>
    <name type="common">Wheat</name>
    <dbReference type="NCBI Taxonomy" id="4565"/>
    <lineage>
        <taxon>Eukaryota</taxon>
        <taxon>Viridiplantae</taxon>
        <taxon>Streptophyta</taxon>
        <taxon>Embryophyta</taxon>
        <taxon>Tracheophyta</taxon>
        <taxon>Spermatophyta</taxon>
        <taxon>Magnoliopsida</taxon>
        <taxon>Liliopsida</taxon>
        <taxon>Poales</taxon>
        <taxon>Poaceae</taxon>
        <taxon>BOP clade</taxon>
        <taxon>Pooideae</taxon>
        <taxon>Triticodae</taxon>
        <taxon>Triticeae</taxon>
        <taxon>Triticinae</taxon>
        <taxon>Triticum</taxon>
    </lineage>
</organism>
<protein>
    <recommendedName>
        <fullName evidence="5">Ubiquitin-like protease family profile domain-containing protein</fullName>
    </recommendedName>
</protein>
<dbReference type="SMR" id="A0A3B6C2L8"/>
<name>A0A3B6C2L8_WHEAT</name>
<dbReference type="Gramene" id="TraesCS2B03G0288000.1">
    <property type="protein sequence ID" value="TraesCS2B03G0288000.1.CDS"/>
    <property type="gene ID" value="TraesCS2B03G0288000"/>
</dbReference>
<comment type="similarity">
    <text evidence="1">Belongs to the peptidase C48 family.</text>
</comment>
<evidence type="ECO:0000259" key="5">
    <source>
        <dbReference type="PROSITE" id="PS50600"/>
    </source>
</evidence>
<dbReference type="PANTHER" id="PTHR12606">
    <property type="entry name" value="SENTRIN/SUMO-SPECIFIC PROTEASE"/>
    <property type="match status" value="1"/>
</dbReference>
<keyword evidence="2" id="KW-0645">Protease</keyword>